<comment type="caution">
    <text evidence="1">The sequence shown here is derived from an EMBL/GenBank/DDBJ whole genome shotgun (WGS) entry which is preliminary data.</text>
</comment>
<dbReference type="Gene3D" id="3.30.70.1200">
    <property type="entry name" value="Crispr-associated protein, domain 1"/>
    <property type="match status" value="1"/>
</dbReference>
<dbReference type="Gene3D" id="3.30.70.1210">
    <property type="entry name" value="Crispr-associated protein, domain 2"/>
    <property type="match status" value="1"/>
</dbReference>
<proteinExistence type="predicted"/>
<dbReference type="EMBL" id="JAZGJQ010000015">
    <property type="protein sequence ID" value="MEE6148203.1"/>
    <property type="molecule type" value="Genomic_DNA"/>
</dbReference>
<evidence type="ECO:0000313" key="1">
    <source>
        <dbReference type="EMBL" id="MEE6148203.1"/>
    </source>
</evidence>
<evidence type="ECO:0000313" key="2">
    <source>
        <dbReference type="Proteomes" id="UP001332931"/>
    </source>
</evidence>
<dbReference type="RefSeq" id="WP_330958971.1">
    <property type="nucleotide sequence ID" value="NZ_JAZGJQ010000015.1"/>
</dbReference>
<keyword evidence="2" id="KW-1185">Reference proteome</keyword>
<dbReference type="Pfam" id="PF08798">
    <property type="entry name" value="CRISPR_assoc"/>
    <property type="match status" value="1"/>
</dbReference>
<accession>A0ABU7RCA1</accession>
<dbReference type="CDD" id="cd09727">
    <property type="entry name" value="Cas6_I-E"/>
    <property type="match status" value="1"/>
</dbReference>
<dbReference type="InterPro" id="IPR010179">
    <property type="entry name" value="CRISPR-assoc_prot_Cse3"/>
</dbReference>
<dbReference type="SMART" id="SM01101">
    <property type="entry name" value="CRISPR_assoc"/>
    <property type="match status" value="1"/>
</dbReference>
<reference evidence="1 2" key="1">
    <citation type="submission" date="2024-01" db="EMBL/GenBank/DDBJ databases">
        <title>Description of Olsenella sp. nov., isolated from pig feces.</title>
        <authorList>
            <person name="Chang Y.-H."/>
        </authorList>
    </citation>
    <scope>NUCLEOTIDE SEQUENCE [LARGE SCALE GENOMIC DNA]</scope>
    <source>
        <strain evidence="1 2">YH-ols2223</strain>
    </source>
</reference>
<name>A0ABU7RCA1_9ACTN</name>
<dbReference type="Proteomes" id="UP001332931">
    <property type="component" value="Unassembled WGS sequence"/>
</dbReference>
<dbReference type="NCBIfam" id="TIGR01907">
    <property type="entry name" value="casE_Cse3"/>
    <property type="match status" value="1"/>
</dbReference>
<dbReference type="SUPFAM" id="SSF117987">
    <property type="entry name" value="CRISPR-associated protein"/>
    <property type="match status" value="2"/>
</dbReference>
<sequence length="228" mass="25608">MYISRTPLNTARPETMRLLASPYRMHAAVENAFPPDACRKSDEGRILWRVDSSAGPTHETWLYVVSPDRPDFSHIAESCGWSASGSGETKDYTPVLDRIKSGQKWRFRLKANPARKVLADEGRTPNSKVVGTIQGHVTMEQQADWLLRRAEEHGFRVCATPEGYDQLVLSQRHKERFERDGRRVTLVTAVYDGVLEVSDSYLLRHTLCFGMGRAKGFGCGLLTISPLG</sequence>
<protein>
    <submittedName>
        <fullName evidence="1">Type I-E CRISPR-associated protein Cas6/Cse3/CasE</fullName>
    </submittedName>
</protein>
<organism evidence="1 2">
    <name type="scientific">Olsenella absiana</name>
    <dbReference type="NCBI Taxonomy" id="3115222"/>
    <lineage>
        <taxon>Bacteria</taxon>
        <taxon>Bacillati</taxon>
        <taxon>Actinomycetota</taxon>
        <taxon>Coriobacteriia</taxon>
        <taxon>Coriobacteriales</taxon>
        <taxon>Atopobiaceae</taxon>
        <taxon>Olsenella</taxon>
    </lineage>
</organism>
<gene>
    <name evidence="1" type="primary">cas6e</name>
    <name evidence="1" type="ORF">VXJ25_09460</name>
</gene>